<keyword evidence="1" id="KW-1133">Transmembrane helix</keyword>
<gene>
    <name evidence="2" type="ORF">AOC36_03530</name>
</gene>
<keyword evidence="1" id="KW-0812">Transmembrane</keyword>
<dbReference type="RefSeq" id="WP_067631507.1">
    <property type="nucleotide sequence ID" value="NZ_CP013213.1"/>
</dbReference>
<feature type="transmembrane region" description="Helical" evidence="1">
    <location>
        <begin position="346"/>
        <end position="369"/>
    </location>
</feature>
<feature type="transmembrane region" description="Helical" evidence="1">
    <location>
        <begin position="165"/>
        <end position="185"/>
    </location>
</feature>
<feature type="transmembrane region" description="Helical" evidence="1">
    <location>
        <begin position="78"/>
        <end position="101"/>
    </location>
</feature>
<evidence type="ECO:0008006" key="4">
    <source>
        <dbReference type="Google" id="ProtNLM"/>
    </source>
</evidence>
<protein>
    <recommendedName>
        <fullName evidence="4">ABC transporter permease</fullName>
    </recommendedName>
</protein>
<feature type="transmembrane region" description="Helical" evidence="1">
    <location>
        <begin position="389"/>
        <end position="410"/>
    </location>
</feature>
<sequence>MLTNNLHQSLKLLRFYLKKDRNSILIWLLGFIISVSGIAFYYSSMEMSEVEKQILYETLNSPAMILLLGLAPDVQPTTGMLFSLEMSLFTGILVVIMNILIMSSNTRKAEEGGVLELIRALPTGRFAPLIASLIQALIVNLILSLCIGISFIFIDTTVFSTQGGFLFAFSLGGTGFLFACFSAIWSQIFQSNRSAMVASFAFLGFNFILRGITDIQAPHLSWLFPLSWLYLAQPFTNNRWFILILMYSTALIAATIALLLNYHRDYDGAYIRQKPGREYAKKSLLGRFGLLHSMNKTTLISWVVGVIALGFTFGYTFTDIQEFFKGNDLIQVMFPNTTGADFSKQYLGMLATIFSILIAIAPLTFMGRLLTEEKNGRLENLISKPISRLYILMTHLIYALGALILLSSVSILSTYGTSGGSMALGEVSEAILILTPAILFILGFGILLCGILPKLYVLVWIMLGYGFFVVYFGNMLKMPEWLKGFSPFYHITPLETLDLFPLITLTSLGILFTIIGFVAYQKRDLSL</sequence>
<dbReference type="STRING" id="1514105.AOC36_03530"/>
<reference evidence="2 3" key="1">
    <citation type="submission" date="2015-10" db="EMBL/GenBank/DDBJ databases">
        <title>Erysipelothrix larvae sp. LV19 isolated from the larval gut of the rhinoceros beetle, Trypoxylus dichotomus.</title>
        <authorList>
            <person name="Lim S."/>
            <person name="Kim B.-C."/>
        </authorList>
    </citation>
    <scope>NUCLEOTIDE SEQUENCE [LARGE SCALE GENOMIC DNA]</scope>
    <source>
        <strain evidence="2 3">LV19</strain>
    </source>
</reference>
<name>A0A0X8GZ61_9FIRM</name>
<feature type="transmembrane region" description="Helical" evidence="1">
    <location>
        <begin position="129"/>
        <end position="153"/>
    </location>
</feature>
<organism evidence="2 3">
    <name type="scientific">Erysipelothrix larvae</name>
    <dbReference type="NCBI Taxonomy" id="1514105"/>
    <lineage>
        <taxon>Bacteria</taxon>
        <taxon>Bacillati</taxon>
        <taxon>Bacillota</taxon>
        <taxon>Erysipelotrichia</taxon>
        <taxon>Erysipelotrichales</taxon>
        <taxon>Erysipelotrichaceae</taxon>
        <taxon>Erysipelothrix</taxon>
    </lineage>
</organism>
<evidence type="ECO:0000313" key="2">
    <source>
        <dbReference type="EMBL" id="AMC93080.1"/>
    </source>
</evidence>
<dbReference type="KEGG" id="erl:AOC36_03530"/>
<feature type="transmembrane region" description="Helical" evidence="1">
    <location>
        <begin position="299"/>
        <end position="317"/>
    </location>
</feature>
<dbReference type="Proteomes" id="UP000063781">
    <property type="component" value="Chromosome"/>
</dbReference>
<dbReference type="AlphaFoldDB" id="A0A0X8GZ61"/>
<feature type="transmembrane region" description="Helical" evidence="1">
    <location>
        <begin position="24"/>
        <end position="42"/>
    </location>
</feature>
<dbReference type="EMBL" id="CP013213">
    <property type="protein sequence ID" value="AMC93080.1"/>
    <property type="molecule type" value="Genomic_DNA"/>
</dbReference>
<dbReference type="OrthoDB" id="2014935at2"/>
<proteinExistence type="predicted"/>
<feature type="transmembrane region" description="Helical" evidence="1">
    <location>
        <begin position="455"/>
        <end position="473"/>
    </location>
</feature>
<evidence type="ECO:0000256" key="1">
    <source>
        <dbReference type="SAM" id="Phobius"/>
    </source>
</evidence>
<evidence type="ECO:0000313" key="3">
    <source>
        <dbReference type="Proteomes" id="UP000063781"/>
    </source>
</evidence>
<feature type="transmembrane region" description="Helical" evidence="1">
    <location>
        <begin position="430"/>
        <end position="448"/>
    </location>
</feature>
<keyword evidence="3" id="KW-1185">Reference proteome</keyword>
<feature type="transmembrane region" description="Helical" evidence="1">
    <location>
        <begin position="240"/>
        <end position="262"/>
    </location>
</feature>
<feature type="transmembrane region" description="Helical" evidence="1">
    <location>
        <begin position="499"/>
        <end position="520"/>
    </location>
</feature>
<keyword evidence="1" id="KW-0472">Membrane</keyword>
<accession>A0A0X8GZ61</accession>
<feature type="transmembrane region" description="Helical" evidence="1">
    <location>
        <begin position="197"/>
        <end position="220"/>
    </location>
</feature>